<protein>
    <recommendedName>
        <fullName evidence="5">RING-type E3 ubiquitin transferase</fullName>
        <ecNumber evidence="5">2.3.2.27</ecNumber>
    </recommendedName>
</protein>
<evidence type="ECO:0000256" key="10">
    <source>
        <dbReference type="ARBA" id="ARBA00022786"/>
    </source>
</evidence>
<name>A0ABT5P8J4_9PSED</name>
<keyword evidence="10 14" id="KW-0833">Ubl conjugation pathway</keyword>
<feature type="domain" description="NEL" evidence="15">
    <location>
        <begin position="1264"/>
        <end position="1549"/>
    </location>
</feature>
<dbReference type="PANTHER" id="PTHR47114">
    <property type="match status" value="1"/>
</dbReference>
<evidence type="ECO:0000256" key="5">
    <source>
        <dbReference type="ARBA" id="ARBA00012483"/>
    </source>
</evidence>
<evidence type="ECO:0000256" key="1">
    <source>
        <dbReference type="ARBA" id="ARBA00000900"/>
    </source>
</evidence>
<dbReference type="Pfam" id="PF20178">
    <property type="entry name" value="ToxA_N"/>
    <property type="match status" value="1"/>
</dbReference>
<evidence type="ECO:0000256" key="2">
    <source>
        <dbReference type="ARBA" id="ARBA00004192"/>
    </source>
</evidence>
<dbReference type="InterPro" id="IPR032675">
    <property type="entry name" value="LRR_dom_sf"/>
</dbReference>
<comment type="caution">
    <text evidence="16">The sequence shown here is derived from an EMBL/GenBank/DDBJ whole genome shotgun (WGS) entry which is preliminary data.</text>
</comment>
<dbReference type="Gene3D" id="1.20.58.360">
    <property type="entry name" value="Shigella T3SS effector IpaH defines"/>
    <property type="match status" value="1"/>
</dbReference>
<dbReference type="InterPro" id="IPR003591">
    <property type="entry name" value="Leu-rich_rpt_typical-subtyp"/>
</dbReference>
<evidence type="ECO:0000256" key="9">
    <source>
        <dbReference type="ARBA" id="ARBA00022737"/>
    </source>
</evidence>
<dbReference type="SMART" id="SM00369">
    <property type="entry name" value="LRR_TYP"/>
    <property type="match status" value="3"/>
</dbReference>
<comment type="similarity">
    <text evidence="4 14">Belongs to the LRR-containing bacterial E3 ligase family.</text>
</comment>
<keyword evidence="6 14" id="KW-0964">Secreted</keyword>
<dbReference type="Proteomes" id="UP001148184">
    <property type="component" value="Unassembled WGS sequence"/>
</dbReference>
<comment type="subcellular location">
    <subcellularLocation>
        <location evidence="2">Host cytoplasm</location>
    </subcellularLocation>
    <subcellularLocation>
        <location evidence="3">Secreted</location>
    </subcellularLocation>
</comment>
<dbReference type="EMBL" id="JAMDGZ010000025">
    <property type="protein sequence ID" value="MDD1014622.1"/>
    <property type="molecule type" value="Genomic_DNA"/>
</dbReference>
<evidence type="ECO:0000256" key="14">
    <source>
        <dbReference type="PROSITE-ProRule" id="PRU01398"/>
    </source>
</evidence>
<keyword evidence="11" id="KW-0832">Ubl conjugation</keyword>
<evidence type="ECO:0000313" key="17">
    <source>
        <dbReference type="Proteomes" id="UP001148184"/>
    </source>
</evidence>
<evidence type="ECO:0000313" key="16">
    <source>
        <dbReference type="EMBL" id="MDD1014622.1"/>
    </source>
</evidence>
<evidence type="ECO:0000259" key="15">
    <source>
        <dbReference type="PROSITE" id="PS52053"/>
    </source>
</evidence>
<dbReference type="InterPro" id="IPR029487">
    <property type="entry name" value="NEL_dom"/>
</dbReference>
<dbReference type="PROSITE" id="PS51450">
    <property type="entry name" value="LRR"/>
    <property type="match status" value="1"/>
</dbReference>
<evidence type="ECO:0000256" key="3">
    <source>
        <dbReference type="ARBA" id="ARBA00004613"/>
    </source>
</evidence>
<comment type="caution">
    <text evidence="14">Lacks conserved residue(s) required for the propagation of feature annotation.</text>
</comment>
<evidence type="ECO:0000256" key="8">
    <source>
        <dbReference type="ARBA" id="ARBA00022679"/>
    </source>
</evidence>
<evidence type="ECO:0000256" key="7">
    <source>
        <dbReference type="ARBA" id="ARBA00022614"/>
    </source>
</evidence>
<dbReference type="Pfam" id="PF00560">
    <property type="entry name" value="LRR_1"/>
    <property type="match status" value="1"/>
</dbReference>
<keyword evidence="9" id="KW-0677">Repeat</keyword>
<dbReference type="InterPro" id="IPR001611">
    <property type="entry name" value="Leu-rich_rpt"/>
</dbReference>
<dbReference type="SUPFAM" id="SSF52058">
    <property type="entry name" value="L domain-like"/>
    <property type="match status" value="1"/>
</dbReference>
<evidence type="ECO:0000256" key="12">
    <source>
        <dbReference type="ARBA" id="ARBA00023026"/>
    </source>
</evidence>
<dbReference type="InterPro" id="IPR051071">
    <property type="entry name" value="LRR-bact_E3_ubiq_ligases"/>
</dbReference>
<evidence type="ECO:0000256" key="13">
    <source>
        <dbReference type="ARBA" id="ARBA00023200"/>
    </source>
</evidence>
<gene>
    <name evidence="16" type="ORF">M5G17_13150</name>
</gene>
<organism evidence="16 17">
    <name type="scientific">Pseudomonas rubra</name>
    <dbReference type="NCBI Taxonomy" id="2942627"/>
    <lineage>
        <taxon>Bacteria</taxon>
        <taxon>Pseudomonadati</taxon>
        <taxon>Pseudomonadota</taxon>
        <taxon>Gammaproteobacteria</taxon>
        <taxon>Pseudomonadales</taxon>
        <taxon>Pseudomonadaceae</taxon>
        <taxon>Pseudomonas</taxon>
    </lineage>
</organism>
<evidence type="ECO:0000256" key="6">
    <source>
        <dbReference type="ARBA" id="ARBA00022525"/>
    </source>
</evidence>
<keyword evidence="17" id="KW-1185">Reference proteome</keyword>
<dbReference type="RefSeq" id="WP_273893347.1">
    <property type="nucleotide sequence ID" value="NZ_JAMDGP010000007.1"/>
</dbReference>
<dbReference type="PANTHER" id="PTHR47114:SF2">
    <property type="entry name" value="OLIGODENDROCYTE-MYELIN GLYCOPROTEIN"/>
    <property type="match status" value="1"/>
</dbReference>
<keyword evidence="8" id="KW-0808">Transferase</keyword>
<keyword evidence="13 14" id="KW-1035">Host cytoplasm</keyword>
<comment type="catalytic activity">
    <reaction evidence="1">
        <text>S-ubiquitinyl-[E2 ubiquitin-conjugating enzyme]-L-cysteine + [acceptor protein]-L-lysine = [E2 ubiquitin-conjugating enzyme]-L-cysteine + N(6)-ubiquitinyl-[acceptor protein]-L-lysine.</text>
        <dbReference type="EC" id="2.3.2.27"/>
    </reaction>
</comment>
<dbReference type="Pfam" id="PF14496">
    <property type="entry name" value="NEL"/>
    <property type="match status" value="1"/>
</dbReference>
<accession>A0ABT5P8J4</accession>
<keyword evidence="7" id="KW-0433">Leucine-rich repeat</keyword>
<dbReference type="PROSITE" id="PS52053">
    <property type="entry name" value="NEL"/>
    <property type="match status" value="1"/>
</dbReference>
<keyword evidence="12" id="KW-0843">Virulence</keyword>
<proteinExistence type="inferred from homology"/>
<dbReference type="InterPro" id="IPR046673">
    <property type="entry name" value="ToxA_N"/>
</dbReference>
<evidence type="ECO:0000256" key="4">
    <source>
        <dbReference type="ARBA" id="ARBA00009868"/>
    </source>
</evidence>
<evidence type="ECO:0000256" key="11">
    <source>
        <dbReference type="ARBA" id="ARBA00022843"/>
    </source>
</evidence>
<dbReference type="EC" id="2.3.2.27" evidence="5"/>
<reference evidence="16 17" key="1">
    <citation type="submission" date="2022-05" db="EMBL/GenBank/DDBJ databases">
        <title>Novel Pseudomonas spp. Isolated from a Rainbow Trout Aquaculture Facility.</title>
        <authorList>
            <person name="Testerman T."/>
            <person name="Graf J."/>
        </authorList>
    </citation>
    <scope>NUCLEOTIDE SEQUENCE [LARGE SCALE GENOMIC DNA]</scope>
    <source>
        <strain evidence="16 17">ID1025</strain>
    </source>
</reference>
<dbReference type="Gene3D" id="3.80.10.10">
    <property type="entry name" value="Ribonuclease Inhibitor"/>
    <property type="match status" value="1"/>
</dbReference>
<sequence length="1549" mass="173028">MTESPTVQDAATADDTTTDFSAANHNLAFIRERLRVALHGADTALLKQLSDSLFNSLQSHARRRAFLERLEPLQVFVEPRFNKALAAHFGARLDAQADVWSQSHLSLKSFSFAVRQPVFKRTFSSQSLLQAALHNFSEADGAQDSELSQKARLLRQGWPLEAVSAAEFVLFCRQLDLGGQYQKHIDALFKPGGEAEVASVTRKLFTDCDRYGLQVDAHLALMNKRISDAMHTCMMEVCAGKPGITFQALPLRLRCLALEGIKLPGIGVFEFAFTPLGPLAAAQSPWTRLLVHIPNDPQSPLKEYDSWQAFAKDLLHKLADHEYRRFFLNFARKRDQPGLLRHLQGARFIIEDDGMQLRFAPDLSLDSSLRTQDYFNDVFAQRLAQLQDDGRFCAVPTAEQDRAQRRAALEQAVEIGLDILSVGALFMPGLGEVLFGVTVAQLMSQVFTGVEDWAEGDHYEAAHCLSQVAAELAGLAAGALVVSSAAALVRRSALFQRLLQVQVGDRAYLCQPDLQPYACNLHAQELGAADSRGIYRLEGEQFINVQGRYYNLYKDEQTGGLRLRHPSRDKAWAPPMLDNGQGGWWAACERPRQWPGGATLFRRAGPVAEGLSDQEIEALMAIAGRDDAHLRQLFERRRPFDGDLLDACARLRWYRRLQHFNADLATTAEAVDVELVRGLMQAMHEGRAARTFELVEHLAEQTSQRVQLLKANVERDGLLASLLAVLDERERTLLMPTVDAAGRTAQQLGFSMSDWLGSHWQLFFDRCLEGEASTAPGVLRSFFPGLSAPRAAALEASLDAPEFKRLNSDRRLPLRLGELARTGLRDQRLGRALEGFFWPRLANEDNHRLLLHFLALDPRWPWALKLTLDGTADGATQLLRRGDLFVSAGTPAARPKSLLDLALELGGMTAPQGVENLRRQLGLQAAAQRQTSRNVLAIGERKWWTPLQRFDDGRLGYALSGNGIPLGGSGDVSELILELYPDFTERDISAFIQPYATRPRALHTLLATRRSQLLRLRESLARWQAQPGTVRQGAYRQAFAERLEDVWRRRGRSINTAFGQHLGYSLSLSGLHVGELPSLAGVDLSHVVELDLSDMNLATSIDGFIQKLPRLRMLDLSNNHFTELAPGLEQLVALRNLRLRNNGGGLNVTGVMQLQRMSMLETLDLTGTSLAQAPDFSLLVQLHRVQLRYTALREVPAGMRDLPQLRSIDLRDNQITTLPATYLEEPGAFLRSISLDNNPLAAGTFREFLRLQAMESVPAGSGRQGSLSEQFWIAPVALHPRAREHWHLLEQEPGSQALFRLLDQLSTTDQALDYTEALRARVRALLQAAVDHGLGRELMIIAAEPVLSGQSPLRSFVSLENRVLALRALHEGIQSGAPTALLTFSRAWFRQRRLDAFVRQQVQASAALRQAGEDVTLAYRHQLHDRLDLPGTRLVDRLEGLVLDSAQLTRAIEHVRAATDEQFVEFLAQQDYWIMYILQTRQHNLNDLEARFQARLSLERANWAGLPAPQRAELELVQQQRQADAEWQLLRRLTREALGLPGLPSRGSA</sequence>